<evidence type="ECO:0000313" key="2">
    <source>
        <dbReference type="EnsemblPlants" id="TraesCS5B02G482300.1"/>
    </source>
</evidence>
<keyword evidence="1" id="KW-0812">Transmembrane</keyword>
<feature type="transmembrane region" description="Helical" evidence="1">
    <location>
        <begin position="77"/>
        <end position="96"/>
    </location>
</feature>
<evidence type="ECO:0000256" key="1">
    <source>
        <dbReference type="SAM" id="Phobius"/>
    </source>
</evidence>
<reference evidence="2" key="2">
    <citation type="submission" date="2018-10" db="UniProtKB">
        <authorList>
            <consortium name="EnsemblPlants"/>
        </authorList>
    </citation>
    <scope>IDENTIFICATION</scope>
</reference>
<dbReference type="Gramene" id="TraesNOR5B03G03023160.1">
    <property type="protein sequence ID" value="TraesNOR5B03G03023160.1"/>
    <property type="gene ID" value="TraesNOR5B03G03023160"/>
</dbReference>
<dbReference type="RefSeq" id="XP_044384432.1">
    <property type="nucleotide sequence ID" value="XM_044528497.1"/>
</dbReference>
<evidence type="ECO:0000313" key="3">
    <source>
        <dbReference type="Proteomes" id="UP000019116"/>
    </source>
</evidence>
<dbReference type="GeneID" id="123106290"/>
<protein>
    <submittedName>
        <fullName evidence="2">Uncharacterized protein</fullName>
    </submittedName>
</protein>
<dbReference type="Gramene" id="TraesARI7B03G04314330.1">
    <property type="protein sequence ID" value="TraesARI7B03G04314330.1"/>
    <property type="gene ID" value="TraesARI7B03G04314330"/>
</dbReference>
<dbReference type="Proteomes" id="UP000019116">
    <property type="component" value="Chromosome 5B"/>
</dbReference>
<sequence>MESAQKKKVGSMEVEMPGVVPVSATVAALPAAVRFVSLWALVTPFVLFLVFGVWALLTSALSMFFPQKDAEASALDVGIVCCAALQAAAAVLAVRLPCRRVWVRYALAYLALALTIAGHFMYFAQADCFSRITCTVGMYEYAAGDIICFLALLLGPLLEACQDRVRCRLAQLS</sequence>
<dbReference type="Gramene" id="TraesCAD_scaffold_007335_01G000600.1">
    <property type="protein sequence ID" value="TraesCAD_scaffold_007335_01G000600.1"/>
    <property type="gene ID" value="TraesCAD_scaffold_007335_01G000600"/>
</dbReference>
<keyword evidence="1" id="KW-1133">Transmembrane helix</keyword>
<dbReference type="EnsemblPlants" id="TraesCS5B02G482300.1">
    <property type="protein sequence ID" value="TraesCS5B02G482300.1"/>
    <property type="gene ID" value="TraesCS5B02G482300"/>
</dbReference>
<organism evidence="2">
    <name type="scientific">Triticum aestivum</name>
    <name type="common">Wheat</name>
    <dbReference type="NCBI Taxonomy" id="4565"/>
    <lineage>
        <taxon>Eukaryota</taxon>
        <taxon>Viridiplantae</taxon>
        <taxon>Streptophyta</taxon>
        <taxon>Embryophyta</taxon>
        <taxon>Tracheophyta</taxon>
        <taxon>Spermatophyta</taxon>
        <taxon>Magnoliopsida</taxon>
        <taxon>Liliopsida</taxon>
        <taxon>Poales</taxon>
        <taxon>Poaceae</taxon>
        <taxon>BOP clade</taxon>
        <taxon>Pooideae</taxon>
        <taxon>Triticodae</taxon>
        <taxon>Triticeae</taxon>
        <taxon>Triticinae</taxon>
        <taxon>Triticum</taxon>
    </lineage>
</organism>
<proteinExistence type="predicted"/>
<accession>A0A3B6LWE6</accession>
<feature type="transmembrane region" description="Helical" evidence="1">
    <location>
        <begin position="45"/>
        <end position="65"/>
    </location>
</feature>
<dbReference type="Gramene" id="TraesSTA5B03G02985790.1">
    <property type="protein sequence ID" value="TraesSTA5B03G02985790.1"/>
    <property type="gene ID" value="TraesSTA5B03G02985790"/>
</dbReference>
<dbReference type="Gramene" id="TraesCS5B03G1174800.1">
    <property type="protein sequence ID" value="TraesCS5B03G1174800.1.CDS"/>
    <property type="gene ID" value="TraesCS5B03G1174800"/>
</dbReference>
<feature type="transmembrane region" description="Helical" evidence="1">
    <location>
        <begin position="102"/>
        <end position="124"/>
    </location>
</feature>
<dbReference type="Gramene" id="TraesARI7B03G04314330.2">
    <property type="protein sequence ID" value="TraesARI7B03G04314330.2"/>
    <property type="gene ID" value="TraesARI7B03G04314330"/>
</dbReference>
<dbReference type="KEGG" id="taes:123106290"/>
<keyword evidence="3" id="KW-1185">Reference proteome</keyword>
<dbReference type="Gramene" id="TraesCS5B02G482300.1">
    <property type="protein sequence ID" value="TraesCS5B02G482300.1"/>
    <property type="gene ID" value="TraesCS5B02G482300"/>
</dbReference>
<dbReference type="AlphaFoldDB" id="A0A3B6LWE6"/>
<gene>
    <name evidence="2" type="primary">LOC123106290</name>
</gene>
<keyword evidence="1" id="KW-0472">Membrane</keyword>
<dbReference type="Gramene" id="TraesJAG5B03G02992040.1">
    <property type="protein sequence ID" value="TraesJAG5B03G02992040.1"/>
    <property type="gene ID" value="TraesJAG5B03G02992040"/>
</dbReference>
<reference evidence="2" key="1">
    <citation type="submission" date="2018-08" db="EMBL/GenBank/DDBJ databases">
        <authorList>
            <person name="Rossello M."/>
        </authorList>
    </citation>
    <scope>NUCLEOTIDE SEQUENCE [LARGE SCALE GENOMIC DNA]</scope>
    <source>
        <strain evidence="2">cv. Chinese Spring</strain>
    </source>
</reference>
<feature type="transmembrane region" description="Helical" evidence="1">
    <location>
        <begin position="136"/>
        <end position="158"/>
    </location>
</feature>
<name>A0A3B6LWE6_WHEAT</name>